<protein>
    <recommendedName>
        <fullName evidence="4">Protein arginine N-methyltransferase</fullName>
    </recommendedName>
</protein>
<dbReference type="GO" id="GO:0016274">
    <property type="term" value="F:protein-arginine N-methyltransferase activity"/>
    <property type="evidence" value="ECO:0007669"/>
    <property type="project" value="InterPro"/>
</dbReference>
<dbReference type="Gene3D" id="3.20.20.150">
    <property type="entry name" value="Divalent-metal-dependent TIM barrel enzymes"/>
    <property type="match status" value="1"/>
</dbReference>
<dbReference type="InterPro" id="IPR025799">
    <property type="entry name" value="Arg_MeTrfase"/>
</dbReference>
<dbReference type="Proteomes" id="UP000218209">
    <property type="component" value="Unassembled WGS sequence"/>
</dbReference>
<sequence length="707" mass="74312">MVVTHPTTGDQLNIGLDVTSLPRLRQALEAAESSGCDFVLAPLVHPRYARTSELPPPTNPDAPHPPPIARSDPLTRSDVELSSAEWQSGIIGKVSPWIDLASLSPVVRAASEAAFREEVAYATHLGVRALVVDAPAGGGVRGAGLANYGRCVASALATGMQVWIRLGVAAKSASPLDELADVTQPAGSGGGGGAVGGVRGADGVLLAGRVGGGGGGSTSAEPWAVWNTVRTLCDNHTNLGLALELTSELPSPGALDRWAAEAIRVVIMPTSSYVTNRVGYPVLSRRHQELIKLLFKYRPFFALSGRPAAVKGGDGMRPYVQYLAHLFGKQPPPSEAEAFEGPYYDYLQAPLQPLADNLESATYEVFERDPVKYERYEEAVRQALFHRLSQVPAPSPDMSGEPTPAEAAAAVENGSLADRDASAATDSTIVVMVLGAGRGPLVRATLRASASSRIAVKVVAVEKNPNAVVTLRNAALDDPAWSCVTVVSGDMRSASSSTAARADIVVSELLGSFGDNELSPECLDGAAALLKADVISIPVSYTSYLAPLSSARLHREVRGLGSGDAPFETAYVVRIHKGVTAAPSVPALTFVHPSDGGSNERHVEAAWVAAETNVIHGFAGYFEAVLFGDVGISIRPETASLGMFSWFPIYFPIKSPVLVAKGGTVRMHLWRRVGGGRVWYEWALAEPAVSAVHNVGGRSYSLGLTTG</sequence>
<gene>
    <name evidence="10" type="ORF">BU14_0243s0007</name>
</gene>
<organism evidence="10 11">
    <name type="scientific">Porphyra umbilicalis</name>
    <name type="common">Purple laver</name>
    <name type="synonym">Red alga</name>
    <dbReference type="NCBI Taxonomy" id="2786"/>
    <lineage>
        <taxon>Eukaryota</taxon>
        <taxon>Rhodophyta</taxon>
        <taxon>Bangiophyceae</taxon>
        <taxon>Bangiales</taxon>
        <taxon>Bangiaceae</taxon>
        <taxon>Porphyra</taxon>
    </lineage>
</organism>
<dbReference type="AlphaFoldDB" id="A0A1X6P2X6"/>
<feature type="binding site" evidence="6">
    <location>
        <begin position="490"/>
        <end position="491"/>
    </location>
    <ligand>
        <name>S-adenosyl-L-methionine</name>
        <dbReference type="ChEBI" id="CHEBI:59789"/>
    </ligand>
</feature>
<feature type="domain" description="CHASE" evidence="9">
    <location>
        <begin position="1"/>
        <end position="43"/>
    </location>
</feature>
<dbReference type="SUPFAM" id="SSF53335">
    <property type="entry name" value="S-adenosyl-L-methionine-dependent methyltransferases"/>
    <property type="match status" value="1"/>
</dbReference>
<proteinExistence type="inferred from homology"/>
<evidence type="ECO:0000313" key="11">
    <source>
        <dbReference type="Proteomes" id="UP000218209"/>
    </source>
</evidence>
<feature type="active site" description="Proton donor/acceptor" evidence="5">
    <location>
        <position position="517"/>
    </location>
</feature>
<dbReference type="PANTHER" id="PTHR10738:SF0">
    <property type="entry name" value="PROTEIN ARGININE N-METHYLTRANSFERASE 5"/>
    <property type="match status" value="1"/>
</dbReference>
<dbReference type="EMBL" id="KV918909">
    <property type="protein sequence ID" value="OSX75272.1"/>
    <property type="molecule type" value="Genomic_DNA"/>
</dbReference>
<keyword evidence="2 4" id="KW-0808">Transferase</keyword>
<reference evidence="10 11" key="1">
    <citation type="submission" date="2017-03" db="EMBL/GenBank/DDBJ databases">
        <title>WGS assembly of Porphyra umbilicalis.</title>
        <authorList>
            <person name="Brawley S.H."/>
            <person name="Blouin N.A."/>
            <person name="Ficko-Blean E."/>
            <person name="Wheeler G.L."/>
            <person name="Lohr M."/>
            <person name="Goodson H.V."/>
            <person name="Jenkins J.W."/>
            <person name="Blaby-Haas C.E."/>
            <person name="Helliwell K.E."/>
            <person name="Chan C."/>
            <person name="Marriage T."/>
            <person name="Bhattacharya D."/>
            <person name="Klein A.S."/>
            <person name="Badis Y."/>
            <person name="Brodie J."/>
            <person name="Cao Y."/>
            <person name="Collen J."/>
            <person name="Dittami S.M."/>
            <person name="Gachon C.M."/>
            <person name="Green B.R."/>
            <person name="Karpowicz S."/>
            <person name="Kim J.W."/>
            <person name="Kudahl U."/>
            <person name="Lin S."/>
            <person name="Michel G."/>
            <person name="Mittag M."/>
            <person name="Olson B.J."/>
            <person name="Pangilinan J."/>
            <person name="Peng Y."/>
            <person name="Qiu H."/>
            <person name="Shu S."/>
            <person name="Singer J.T."/>
            <person name="Smith A.G."/>
            <person name="Sprecher B.N."/>
            <person name="Wagner V."/>
            <person name="Wang W."/>
            <person name="Wang Z.-Y."/>
            <person name="Yan J."/>
            <person name="Yarish C."/>
            <person name="Zoeuner-Riek S."/>
            <person name="Zhuang Y."/>
            <person name="Zou Y."/>
            <person name="Lindquist E.A."/>
            <person name="Grimwood J."/>
            <person name="Barry K."/>
            <person name="Rokhsar D.S."/>
            <person name="Schmutz J."/>
            <person name="Stiller J.W."/>
            <person name="Grossman A.R."/>
            <person name="Prochnik S.E."/>
        </authorList>
    </citation>
    <scope>NUCLEOTIDE SEQUENCE [LARGE SCALE GENOMIC DNA]</scope>
    <source>
        <strain evidence="10">4086291</strain>
    </source>
</reference>
<evidence type="ECO:0000256" key="4">
    <source>
        <dbReference type="PIRNR" id="PIRNR015894"/>
    </source>
</evidence>
<evidence type="ECO:0000256" key="3">
    <source>
        <dbReference type="ARBA" id="ARBA00022691"/>
    </source>
</evidence>
<dbReference type="Gene3D" id="3.40.50.150">
    <property type="entry name" value="Vaccinia Virus protein VP39"/>
    <property type="match status" value="1"/>
</dbReference>
<evidence type="ECO:0000256" key="5">
    <source>
        <dbReference type="PIRSR" id="PIRSR015894-1"/>
    </source>
</evidence>
<feature type="binding site" evidence="6">
    <location>
        <position position="462"/>
    </location>
    <ligand>
        <name>S-adenosyl-L-methionine</name>
        <dbReference type="ChEBI" id="CHEBI:59789"/>
    </ligand>
</feature>
<keyword evidence="3 4" id="KW-0949">S-adenosyl-L-methionine</keyword>
<comment type="similarity">
    <text evidence="4">Belongs to the class I-like SAM-binding methyltransferase superfamily.</text>
</comment>
<dbReference type="GO" id="GO:0005829">
    <property type="term" value="C:cytosol"/>
    <property type="evidence" value="ECO:0007669"/>
    <property type="project" value="TreeGrafter"/>
</dbReference>
<evidence type="ECO:0000259" key="9">
    <source>
        <dbReference type="PROSITE" id="PS50839"/>
    </source>
</evidence>
<dbReference type="InterPro" id="IPR029063">
    <property type="entry name" value="SAM-dependent_MTases_sf"/>
</dbReference>
<dbReference type="PIRSF" id="PIRSF015894">
    <property type="entry name" value="Skb1_MeTrfase"/>
    <property type="match status" value="1"/>
</dbReference>
<dbReference type="InterPro" id="IPR035075">
    <property type="entry name" value="PRMT5"/>
</dbReference>
<dbReference type="PANTHER" id="PTHR10738">
    <property type="entry name" value="PROTEIN ARGININE N-METHYLTRANSFERASE 5"/>
    <property type="match status" value="1"/>
</dbReference>
<dbReference type="Pfam" id="PF17286">
    <property type="entry name" value="PRMT5_C"/>
    <property type="match status" value="1"/>
</dbReference>
<dbReference type="OrthoDB" id="1368803at2759"/>
<dbReference type="InterPro" id="IPR035247">
    <property type="entry name" value="PRMT5_TIM"/>
</dbReference>
<evidence type="ECO:0000256" key="1">
    <source>
        <dbReference type="ARBA" id="ARBA00022603"/>
    </source>
</evidence>
<dbReference type="InterPro" id="IPR006189">
    <property type="entry name" value="CHASE_dom"/>
</dbReference>
<dbReference type="InterPro" id="IPR035248">
    <property type="entry name" value="PRMT5_C"/>
</dbReference>
<evidence type="ECO:0000256" key="8">
    <source>
        <dbReference type="SAM" id="MobiDB-lite"/>
    </source>
</evidence>
<dbReference type="Pfam" id="PF17285">
    <property type="entry name" value="PRMT5_TIM"/>
    <property type="match status" value="1"/>
</dbReference>
<dbReference type="GO" id="GO:0005634">
    <property type="term" value="C:nucleus"/>
    <property type="evidence" value="ECO:0007669"/>
    <property type="project" value="TreeGrafter"/>
</dbReference>
<dbReference type="InterPro" id="IPR007857">
    <property type="entry name" value="Arg_MeTrfase_PRMT5"/>
</dbReference>
<dbReference type="Gene3D" id="2.70.160.11">
    <property type="entry name" value="Hnrnp arginine n-methyltransferase1"/>
    <property type="match status" value="1"/>
</dbReference>
<feature type="region of interest" description="Disordered" evidence="8">
    <location>
        <begin position="50"/>
        <end position="76"/>
    </location>
</feature>
<evidence type="ECO:0000256" key="6">
    <source>
        <dbReference type="PIRSR" id="PIRSR015894-2"/>
    </source>
</evidence>
<feature type="binding site" evidence="6">
    <location>
        <begin position="372"/>
        <end position="373"/>
    </location>
    <ligand>
        <name>S-adenosyl-L-methionine</name>
        <dbReference type="ChEBI" id="CHEBI:59789"/>
    </ligand>
</feature>
<dbReference type="Pfam" id="PF05185">
    <property type="entry name" value="PRMT5"/>
    <property type="match status" value="1"/>
</dbReference>
<evidence type="ECO:0000256" key="7">
    <source>
        <dbReference type="PIRSR" id="PIRSR015894-3"/>
    </source>
</evidence>
<feature type="binding site" evidence="6">
    <location>
        <position position="363"/>
    </location>
    <ligand>
        <name>S-adenosyl-L-methionine</name>
        <dbReference type="ChEBI" id="CHEBI:59789"/>
    </ligand>
</feature>
<name>A0A1X6P2X6_PORUM</name>
<dbReference type="PROSITE" id="PS51678">
    <property type="entry name" value="SAM_MT_PRMT"/>
    <property type="match status" value="1"/>
</dbReference>
<evidence type="ECO:0000256" key="2">
    <source>
        <dbReference type="ARBA" id="ARBA00022679"/>
    </source>
</evidence>
<feature type="site" description="Critical for specifying symmetric addition of methyl groups" evidence="7">
    <location>
        <position position="366"/>
    </location>
</feature>
<feature type="active site" description="Proton donor/acceptor" evidence="5">
    <location>
        <position position="508"/>
    </location>
</feature>
<dbReference type="GO" id="GO:0006355">
    <property type="term" value="P:regulation of DNA-templated transcription"/>
    <property type="evidence" value="ECO:0007669"/>
    <property type="project" value="TreeGrafter"/>
</dbReference>
<dbReference type="PROSITE" id="PS50839">
    <property type="entry name" value="CHASE"/>
    <property type="match status" value="1"/>
</dbReference>
<keyword evidence="11" id="KW-1185">Reference proteome</keyword>
<dbReference type="GO" id="GO:0032259">
    <property type="term" value="P:methylation"/>
    <property type="evidence" value="ECO:0007669"/>
    <property type="project" value="UniProtKB-KW"/>
</dbReference>
<accession>A0A1X6P2X6</accession>
<evidence type="ECO:0000313" key="10">
    <source>
        <dbReference type="EMBL" id="OSX75272.1"/>
    </source>
</evidence>
<feature type="compositionally biased region" description="Pro residues" evidence="8">
    <location>
        <begin position="54"/>
        <end position="68"/>
    </location>
</feature>
<keyword evidence="1 4" id="KW-0489">Methyltransferase</keyword>